<dbReference type="AlphaFoldDB" id="A0AAV5LWG8"/>
<dbReference type="InterPro" id="IPR000863">
    <property type="entry name" value="Sulfotransferase_dom"/>
</dbReference>
<dbReference type="Pfam" id="PF00685">
    <property type="entry name" value="Sulfotransfer_1"/>
    <property type="match status" value="1"/>
</dbReference>
<evidence type="ECO:0000256" key="3">
    <source>
        <dbReference type="RuleBase" id="RU361155"/>
    </source>
</evidence>
<dbReference type="EMBL" id="BPVZ01000153">
    <property type="protein sequence ID" value="GKV41828.1"/>
    <property type="molecule type" value="Genomic_DNA"/>
</dbReference>
<dbReference type="SUPFAM" id="SSF52540">
    <property type="entry name" value="P-loop containing nucleoside triphosphate hydrolases"/>
    <property type="match status" value="1"/>
</dbReference>
<proteinExistence type="inferred from homology"/>
<keyword evidence="2 3" id="KW-0808">Transferase</keyword>
<evidence type="ECO:0000259" key="4">
    <source>
        <dbReference type="Pfam" id="PF00685"/>
    </source>
</evidence>
<dbReference type="EC" id="2.8.2.-" evidence="3"/>
<comment type="caution">
    <text evidence="5">The sequence shown here is derived from an EMBL/GenBank/DDBJ whole genome shotgun (WGS) entry which is preliminary data.</text>
</comment>
<sequence length="345" mass="39740">MNQCQSSNVPIDQEVVCPEAVDRIRGIISTLPIENGWRFIEPLCLYQGFWCHPSLTERIMLGEEFFKAEPNDIFVCSPPKSGTTWIKALTFAIVTRTCFDGSTSPLLLKMPHECVPALHRIFGKKPDIREPGLPLIATHSPYASLPKSVLNSDCKIVYICRDPKDAFISLFHFKAKLRPQEIEPISLEAAFDLYCEGKSDFGPFWDHILGYWRTSLERPGKILFLKYEDMMKDTTFYVKKLSEFMGYPFSLEEEKEGVVQKIVELCSFEFMSNLEVNKNGMLFGIRNHQVRNKNFFRKGKVGDWRNHLTPEMAERLDKIIEQKLAASGFGRDWLNVKPVLEEQQV</sequence>
<organism evidence="5 6">
    <name type="scientific">Rubroshorea leprosula</name>
    <dbReference type="NCBI Taxonomy" id="152421"/>
    <lineage>
        <taxon>Eukaryota</taxon>
        <taxon>Viridiplantae</taxon>
        <taxon>Streptophyta</taxon>
        <taxon>Embryophyta</taxon>
        <taxon>Tracheophyta</taxon>
        <taxon>Spermatophyta</taxon>
        <taxon>Magnoliopsida</taxon>
        <taxon>eudicotyledons</taxon>
        <taxon>Gunneridae</taxon>
        <taxon>Pentapetalae</taxon>
        <taxon>rosids</taxon>
        <taxon>malvids</taxon>
        <taxon>Malvales</taxon>
        <taxon>Dipterocarpaceae</taxon>
        <taxon>Rubroshorea</taxon>
    </lineage>
</organism>
<reference evidence="5 6" key="1">
    <citation type="journal article" date="2021" name="Commun. Biol.">
        <title>The genome of Shorea leprosula (Dipterocarpaceae) highlights the ecological relevance of drought in aseasonal tropical rainforests.</title>
        <authorList>
            <person name="Ng K.K.S."/>
            <person name="Kobayashi M.J."/>
            <person name="Fawcett J.A."/>
            <person name="Hatakeyama M."/>
            <person name="Paape T."/>
            <person name="Ng C.H."/>
            <person name="Ang C.C."/>
            <person name="Tnah L.H."/>
            <person name="Lee C.T."/>
            <person name="Nishiyama T."/>
            <person name="Sese J."/>
            <person name="O'Brien M.J."/>
            <person name="Copetti D."/>
            <person name="Mohd Noor M.I."/>
            <person name="Ong R.C."/>
            <person name="Putra M."/>
            <person name="Sireger I.Z."/>
            <person name="Indrioko S."/>
            <person name="Kosugi Y."/>
            <person name="Izuno A."/>
            <person name="Isagi Y."/>
            <person name="Lee S.L."/>
            <person name="Shimizu K.K."/>
        </authorList>
    </citation>
    <scope>NUCLEOTIDE SEQUENCE [LARGE SCALE GENOMIC DNA]</scope>
    <source>
        <strain evidence="5">214</strain>
    </source>
</reference>
<dbReference type="PANTHER" id="PTHR11783">
    <property type="entry name" value="SULFOTRANSFERASE SULT"/>
    <property type="match status" value="1"/>
</dbReference>
<evidence type="ECO:0000256" key="2">
    <source>
        <dbReference type="ARBA" id="ARBA00022679"/>
    </source>
</evidence>
<feature type="domain" description="Sulfotransferase" evidence="4">
    <location>
        <begin position="70"/>
        <end position="327"/>
    </location>
</feature>
<dbReference type="InterPro" id="IPR027417">
    <property type="entry name" value="P-loop_NTPase"/>
</dbReference>
<protein>
    <recommendedName>
        <fullName evidence="3">Sulfotransferase</fullName>
        <ecNumber evidence="3">2.8.2.-</ecNumber>
    </recommendedName>
</protein>
<dbReference type="Gene3D" id="3.40.50.300">
    <property type="entry name" value="P-loop containing nucleotide triphosphate hydrolases"/>
    <property type="match status" value="1"/>
</dbReference>
<dbReference type="Proteomes" id="UP001054252">
    <property type="component" value="Unassembled WGS sequence"/>
</dbReference>
<evidence type="ECO:0000256" key="1">
    <source>
        <dbReference type="ARBA" id="ARBA00005771"/>
    </source>
</evidence>
<gene>
    <name evidence="5" type="ORF">SLEP1_g49311</name>
</gene>
<dbReference type="GO" id="GO:0008146">
    <property type="term" value="F:sulfotransferase activity"/>
    <property type="evidence" value="ECO:0007669"/>
    <property type="project" value="InterPro"/>
</dbReference>
<accession>A0AAV5LWG8</accession>
<keyword evidence="6" id="KW-1185">Reference proteome</keyword>
<name>A0AAV5LWG8_9ROSI</name>
<comment type="similarity">
    <text evidence="1 3">Belongs to the sulfotransferase 1 family.</text>
</comment>
<evidence type="ECO:0000313" key="6">
    <source>
        <dbReference type="Proteomes" id="UP001054252"/>
    </source>
</evidence>
<evidence type="ECO:0000313" key="5">
    <source>
        <dbReference type="EMBL" id="GKV41828.1"/>
    </source>
</evidence>